<dbReference type="Proteomes" id="UP000306147">
    <property type="component" value="Unassembled WGS sequence"/>
</dbReference>
<gene>
    <name evidence="2" type="ORF">E5A73_12310</name>
</gene>
<protein>
    <submittedName>
        <fullName evidence="2">Alpha/beta fold hydrolase</fullName>
    </submittedName>
</protein>
<proteinExistence type="predicted"/>
<dbReference type="AlphaFoldDB" id="A0A4S1XDP2"/>
<sequence>MLFPLGVLGVASLGLAGWSAYAGRKAEEMVPADGQFVEVPGAHLHYVDIGPRDAPAIVMLHGLMGQLRNFSHSLSERLAADHRVILVDRPGWGHSTIDGPRPGIVAQAGMIAALIEQLELDTPLLVGHSMGGAVALALGLDRPELVRGLALIAPLSQPVGTVPKPFAGLLAPQPLRPAIAWLVAVPAGTMSGAKVAQAVFAPDPVPDDFATRGGGALSLRPKSYMAGSFEIRAAPAEMTALAARYASFRVPVAILYGRDDQVLDPQLNGAKTAAEIPGATIDRIAGGHMLPVSHAGETEAWLRRVLAGKPQATGGALTDSR</sequence>
<keyword evidence="3" id="KW-1185">Reference proteome</keyword>
<evidence type="ECO:0000259" key="1">
    <source>
        <dbReference type="Pfam" id="PF00561"/>
    </source>
</evidence>
<evidence type="ECO:0000313" key="2">
    <source>
        <dbReference type="EMBL" id="TGX53600.1"/>
    </source>
</evidence>
<dbReference type="PRINTS" id="PR00111">
    <property type="entry name" value="ABHYDROLASE"/>
</dbReference>
<accession>A0A4S1XDP2</accession>
<dbReference type="GO" id="GO:0016787">
    <property type="term" value="F:hydrolase activity"/>
    <property type="evidence" value="ECO:0007669"/>
    <property type="project" value="UniProtKB-KW"/>
</dbReference>
<dbReference type="OrthoDB" id="9815441at2"/>
<dbReference type="SUPFAM" id="SSF53474">
    <property type="entry name" value="alpha/beta-Hydrolases"/>
    <property type="match status" value="1"/>
</dbReference>
<organism evidence="2 3">
    <name type="scientific">Sphingomonas gei</name>
    <dbReference type="NCBI Taxonomy" id="1395960"/>
    <lineage>
        <taxon>Bacteria</taxon>
        <taxon>Pseudomonadati</taxon>
        <taxon>Pseudomonadota</taxon>
        <taxon>Alphaproteobacteria</taxon>
        <taxon>Sphingomonadales</taxon>
        <taxon>Sphingomonadaceae</taxon>
        <taxon>Sphingomonas</taxon>
    </lineage>
</organism>
<dbReference type="PANTHER" id="PTHR43194">
    <property type="entry name" value="HYDROLASE ALPHA/BETA FOLD FAMILY"/>
    <property type="match status" value="1"/>
</dbReference>
<dbReference type="Pfam" id="PF00561">
    <property type="entry name" value="Abhydrolase_1"/>
    <property type="match status" value="1"/>
</dbReference>
<dbReference type="EMBL" id="SRXT01000004">
    <property type="protein sequence ID" value="TGX53600.1"/>
    <property type="molecule type" value="Genomic_DNA"/>
</dbReference>
<dbReference type="Gene3D" id="3.40.50.1820">
    <property type="entry name" value="alpha/beta hydrolase"/>
    <property type="match status" value="1"/>
</dbReference>
<name>A0A4S1XDP2_9SPHN</name>
<comment type="caution">
    <text evidence="2">The sequence shown here is derived from an EMBL/GenBank/DDBJ whole genome shotgun (WGS) entry which is preliminary data.</text>
</comment>
<dbReference type="InterPro" id="IPR029058">
    <property type="entry name" value="AB_hydrolase_fold"/>
</dbReference>
<dbReference type="InterPro" id="IPR000073">
    <property type="entry name" value="AB_hydrolase_1"/>
</dbReference>
<feature type="domain" description="AB hydrolase-1" evidence="1">
    <location>
        <begin position="55"/>
        <end position="292"/>
    </location>
</feature>
<dbReference type="PANTHER" id="PTHR43194:SF2">
    <property type="entry name" value="PEROXISOMAL MEMBRANE PROTEIN LPX1"/>
    <property type="match status" value="1"/>
</dbReference>
<reference evidence="2 3" key="1">
    <citation type="submission" date="2019-04" db="EMBL/GenBank/DDBJ databases">
        <title>Sphingomonas psychrotolerans sp. nov., isolated from soil in the Tianshan Mountains, Xinjiang, China.</title>
        <authorList>
            <person name="Luo Y."/>
            <person name="Sheng H."/>
        </authorList>
    </citation>
    <scope>NUCLEOTIDE SEQUENCE [LARGE SCALE GENOMIC DNA]</scope>
    <source>
        <strain evidence="2 3">ZFGT-11</strain>
    </source>
</reference>
<keyword evidence="2" id="KW-0378">Hydrolase</keyword>
<dbReference type="InterPro" id="IPR050228">
    <property type="entry name" value="Carboxylesterase_BioH"/>
</dbReference>
<dbReference type="RefSeq" id="WP_135964105.1">
    <property type="nucleotide sequence ID" value="NZ_SRXT01000004.1"/>
</dbReference>
<evidence type="ECO:0000313" key="3">
    <source>
        <dbReference type="Proteomes" id="UP000306147"/>
    </source>
</evidence>